<dbReference type="Proteomes" id="UP000201990">
    <property type="component" value="Segment"/>
</dbReference>
<accession>A0A160DGJ7</accession>
<sequence length="155" mass="17507">MDRTMTQTEAREIAHDLMLEHGLLLSWTFKFDRARRRAGQCHYGKREISLSAPLLSVRSYEESLNTITHEIAHALVGAKAGHGPEWARKHRELGGDGERCFTLEASDPTAPWIGTCGHGKTWDRYRAPKPGSRWSCKCVPGEKTPVVWERRVNAA</sequence>
<organism evidence="2 3">
    <name type="scientific">Gordonia phage KatherineG</name>
    <dbReference type="NCBI Taxonomy" id="1838070"/>
    <lineage>
        <taxon>Viruses</taxon>
        <taxon>Duplodnaviria</taxon>
        <taxon>Heunggongvirae</taxon>
        <taxon>Uroviricota</taxon>
        <taxon>Caudoviricetes</taxon>
        <taxon>Soupsvirus</taxon>
        <taxon>Soupsvirus soups</taxon>
    </lineage>
</organism>
<dbReference type="KEGG" id="vg:28378446"/>
<evidence type="ECO:0000259" key="1">
    <source>
        <dbReference type="SMART" id="SM00731"/>
    </source>
</evidence>
<evidence type="ECO:0000313" key="2">
    <source>
        <dbReference type="EMBL" id="ANA87220.1"/>
    </source>
</evidence>
<name>A0A160DGJ7_9CAUD</name>
<gene>
    <name evidence="2" type="primary">87</name>
    <name evidence="2" type="ORF">PBI_KATHERINEG_87</name>
</gene>
<dbReference type="GO" id="GO:0006950">
    <property type="term" value="P:response to stress"/>
    <property type="evidence" value="ECO:0007669"/>
    <property type="project" value="UniProtKB-ARBA"/>
</dbReference>
<dbReference type="RefSeq" id="YP_009269107.1">
    <property type="nucleotide sequence ID" value="NC_030695.1"/>
</dbReference>
<feature type="domain" description="SprT-like" evidence="1">
    <location>
        <begin position="3"/>
        <end position="146"/>
    </location>
</feature>
<dbReference type="Pfam" id="PF10263">
    <property type="entry name" value="SprT-like"/>
    <property type="match status" value="1"/>
</dbReference>
<dbReference type="EMBL" id="KU998251">
    <property type="protein sequence ID" value="ANA87220.1"/>
    <property type="molecule type" value="Genomic_DNA"/>
</dbReference>
<protein>
    <submittedName>
        <fullName evidence="2">SprT-like protein</fullName>
    </submittedName>
</protein>
<proteinExistence type="predicted"/>
<evidence type="ECO:0000313" key="3">
    <source>
        <dbReference type="Proteomes" id="UP000201990"/>
    </source>
</evidence>
<dbReference type="InterPro" id="IPR006640">
    <property type="entry name" value="SprT-like_domain"/>
</dbReference>
<reference evidence="2 3" key="1">
    <citation type="submission" date="2016-03" db="EMBL/GenBank/DDBJ databases">
        <authorList>
            <person name="Montgomery M.T."/>
            <person name="Guerrero C.A."/>
            <person name="Mavrich T.N."/>
            <person name="Pope W.H."/>
            <person name="Garlena R.A."/>
            <person name="Russell D.A."/>
            <person name="Jacobs-Sera D."/>
            <person name="Hendrix R.W."/>
            <person name="Hatfull G.F."/>
        </authorList>
    </citation>
    <scope>NUCLEOTIDE SEQUENCE [LARGE SCALE GENOMIC DNA]</scope>
</reference>
<dbReference type="SMART" id="SM00731">
    <property type="entry name" value="SprT"/>
    <property type="match status" value="1"/>
</dbReference>
<dbReference type="GeneID" id="28378446"/>